<accession>A0AAD8N6M1</accession>
<comment type="caution">
    <text evidence="1">The sequence shown here is derived from an EMBL/GenBank/DDBJ whole genome shotgun (WGS) entry which is preliminary data.</text>
</comment>
<name>A0AAD8N6M1_9APIA</name>
<dbReference type="PANTHER" id="PTHR31339:SF9">
    <property type="entry name" value="PLASMIN AND FIBRONECTIN-BINDING PROTEIN A"/>
    <property type="match status" value="1"/>
</dbReference>
<dbReference type="EMBL" id="JAUIZM010000002">
    <property type="protein sequence ID" value="KAK1398689.1"/>
    <property type="molecule type" value="Genomic_DNA"/>
</dbReference>
<dbReference type="Proteomes" id="UP001237642">
    <property type="component" value="Unassembled WGS sequence"/>
</dbReference>
<evidence type="ECO:0000313" key="2">
    <source>
        <dbReference type="Proteomes" id="UP001237642"/>
    </source>
</evidence>
<protein>
    <submittedName>
        <fullName evidence="1">Uncharacterized protein</fullName>
    </submittedName>
</protein>
<organism evidence="1 2">
    <name type="scientific">Heracleum sosnowskyi</name>
    <dbReference type="NCBI Taxonomy" id="360622"/>
    <lineage>
        <taxon>Eukaryota</taxon>
        <taxon>Viridiplantae</taxon>
        <taxon>Streptophyta</taxon>
        <taxon>Embryophyta</taxon>
        <taxon>Tracheophyta</taxon>
        <taxon>Spermatophyta</taxon>
        <taxon>Magnoliopsida</taxon>
        <taxon>eudicotyledons</taxon>
        <taxon>Gunneridae</taxon>
        <taxon>Pentapetalae</taxon>
        <taxon>asterids</taxon>
        <taxon>campanulids</taxon>
        <taxon>Apiales</taxon>
        <taxon>Apiaceae</taxon>
        <taxon>Apioideae</taxon>
        <taxon>apioid superclade</taxon>
        <taxon>Tordylieae</taxon>
        <taxon>Tordyliinae</taxon>
        <taxon>Heracleum</taxon>
    </lineage>
</organism>
<reference evidence="1" key="1">
    <citation type="submission" date="2023-02" db="EMBL/GenBank/DDBJ databases">
        <title>Genome of toxic invasive species Heracleum sosnowskyi carries increased number of genes despite the absence of recent whole-genome duplications.</title>
        <authorList>
            <person name="Schelkunov M."/>
            <person name="Shtratnikova V."/>
            <person name="Makarenko M."/>
            <person name="Klepikova A."/>
            <person name="Omelchenko D."/>
            <person name="Novikova G."/>
            <person name="Obukhova E."/>
            <person name="Bogdanov V."/>
            <person name="Penin A."/>
            <person name="Logacheva M."/>
        </authorList>
    </citation>
    <scope>NUCLEOTIDE SEQUENCE</scope>
    <source>
        <strain evidence="1">Hsosn_3</strain>
        <tissue evidence="1">Leaf</tissue>
    </source>
</reference>
<dbReference type="InterPro" id="IPR051801">
    <property type="entry name" value="GH28_Enzymes"/>
</dbReference>
<dbReference type="Gene3D" id="2.160.20.10">
    <property type="entry name" value="Single-stranded right-handed beta-helix, Pectin lyase-like"/>
    <property type="match status" value="1"/>
</dbReference>
<dbReference type="AlphaFoldDB" id="A0AAD8N6M1"/>
<gene>
    <name evidence="1" type="ORF">POM88_008552</name>
</gene>
<evidence type="ECO:0000313" key="1">
    <source>
        <dbReference type="EMBL" id="KAK1398689.1"/>
    </source>
</evidence>
<reference evidence="1" key="2">
    <citation type="submission" date="2023-05" db="EMBL/GenBank/DDBJ databases">
        <authorList>
            <person name="Schelkunov M.I."/>
        </authorList>
    </citation>
    <scope>NUCLEOTIDE SEQUENCE</scope>
    <source>
        <strain evidence="1">Hsosn_3</strain>
        <tissue evidence="1">Leaf</tissue>
    </source>
</reference>
<dbReference type="InterPro" id="IPR012334">
    <property type="entry name" value="Pectin_lyas_fold"/>
</dbReference>
<proteinExistence type="predicted"/>
<dbReference type="InterPro" id="IPR011050">
    <property type="entry name" value="Pectin_lyase_fold/virulence"/>
</dbReference>
<dbReference type="PANTHER" id="PTHR31339">
    <property type="entry name" value="PECTIN LYASE-RELATED"/>
    <property type="match status" value="1"/>
</dbReference>
<dbReference type="SUPFAM" id="SSF51126">
    <property type="entry name" value="Pectin lyase-like"/>
    <property type="match status" value="1"/>
</dbReference>
<keyword evidence="2" id="KW-1185">Reference proteome</keyword>
<sequence>MFSESRYDVCIEDCYISTGDDLIAIKSGQVEYGISYVHPSTNIIIHRLVGQTTSSSGIAIGSGMSGGALPLIEKIGIQNGTGENIKVPGLLEGIEGDTFKRICLSDINLDVRSKSP</sequence>